<dbReference type="GO" id="GO:0006412">
    <property type="term" value="P:translation"/>
    <property type="evidence" value="ECO:0007669"/>
    <property type="project" value="InterPro"/>
</dbReference>
<dbReference type="SMART" id="SM01387">
    <property type="entry name" value="Ribosomal_S15"/>
    <property type="match status" value="1"/>
</dbReference>
<accession>A0A813JR73</accession>
<protein>
    <recommendedName>
        <fullName evidence="6">30S ribosomal protein S15</fullName>
    </recommendedName>
</protein>
<dbReference type="GO" id="GO:1990904">
    <property type="term" value="C:ribonucleoprotein complex"/>
    <property type="evidence" value="ECO:0007669"/>
    <property type="project" value="UniProtKB-KW"/>
</dbReference>
<keyword evidence="2" id="KW-0689">Ribosomal protein</keyword>
<evidence type="ECO:0000256" key="2">
    <source>
        <dbReference type="ARBA" id="ARBA00022980"/>
    </source>
</evidence>
<dbReference type="GO" id="GO:0005840">
    <property type="term" value="C:ribosome"/>
    <property type="evidence" value="ECO:0007669"/>
    <property type="project" value="UniProtKB-KW"/>
</dbReference>
<dbReference type="Gene3D" id="1.10.287.10">
    <property type="entry name" value="S15/NS1, RNA-binding"/>
    <property type="match status" value="1"/>
</dbReference>
<dbReference type="GO" id="GO:0005737">
    <property type="term" value="C:cytoplasm"/>
    <property type="evidence" value="ECO:0007669"/>
    <property type="project" value="UniProtKB-ARBA"/>
</dbReference>
<proteinExistence type="inferred from homology"/>
<dbReference type="InterPro" id="IPR005290">
    <property type="entry name" value="Ribosomal_uS15_bac-type"/>
</dbReference>
<sequence length="385" mass="43143">MAGVFRSLPVTHIASRMPRSSPVAVAGCAAALWASSVTLGFVSQAPASGRVQLPLEESAVLSRRTAAALPSATSDRCLASIGAVVVACGMAAAVKRRDFRRQRASVQRLAEGEDGSIMGTLGSVQREDDEAAKMMEQGMKREEKIPRKDDANWFDQLSEKDLAGYLKDGGRITAQDSEEALARKGARQQVFNLSPSKQYVLYIAKKAAQKTWTKDGPEGRNIGCLEVQVAILTERIRSMVLHVREFKQDYKCRLKLISMVGRRQRYLDKLAWKDLDSYLKIRSELKIRHVYRMEALIGRLPGYKYAMENRKQAPGRRVIMRLKKTKKLLTNRLASQLKQGKSNDITHRTKKKLLGRRWMTSANDEMKNIVAGKGHTEYLDPLNLP</sequence>
<keyword evidence="3" id="KW-0687">Ribonucleoprotein</keyword>
<evidence type="ECO:0000256" key="3">
    <source>
        <dbReference type="ARBA" id="ARBA00023274"/>
    </source>
</evidence>
<name>A0A813JR73_POLGL</name>
<dbReference type="GO" id="GO:0003735">
    <property type="term" value="F:structural constituent of ribosome"/>
    <property type="evidence" value="ECO:0007669"/>
    <property type="project" value="InterPro"/>
</dbReference>
<dbReference type="CDD" id="cd00677">
    <property type="entry name" value="S15_NS1_EPRS_RNA-bind"/>
    <property type="match status" value="1"/>
</dbReference>
<comment type="similarity">
    <text evidence="1">Belongs to the universal ribosomal protein uS15 family.</text>
</comment>
<dbReference type="PANTHER" id="PTHR23321:SF26">
    <property type="entry name" value="SMALL RIBOSOMAL SUBUNIT PROTEIN US15M"/>
    <property type="match status" value="1"/>
</dbReference>
<reference evidence="4" key="1">
    <citation type="submission" date="2021-02" db="EMBL/GenBank/DDBJ databases">
        <authorList>
            <person name="Dougan E. K."/>
            <person name="Rhodes N."/>
            <person name="Thang M."/>
            <person name="Chan C."/>
        </authorList>
    </citation>
    <scope>NUCLEOTIDE SEQUENCE</scope>
</reference>
<gene>
    <name evidence="4" type="ORF">PGLA2088_LOCUS23596</name>
</gene>
<dbReference type="InterPro" id="IPR000589">
    <property type="entry name" value="Ribosomal_uS15"/>
</dbReference>
<dbReference type="Proteomes" id="UP000626109">
    <property type="component" value="Unassembled WGS sequence"/>
</dbReference>
<dbReference type="Pfam" id="PF00312">
    <property type="entry name" value="Ribosomal_S15"/>
    <property type="match status" value="1"/>
</dbReference>
<evidence type="ECO:0008006" key="6">
    <source>
        <dbReference type="Google" id="ProtNLM"/>
    </source>
</evidence>
<dbReference type="EMBL" id="CAJNNW010026221">
    <property type="protein sequence ID" value="CAE8683735.1"/>
    <property type="molecule type" value="Genomic_DNA"/>
</dbReference>
<evidence type="ECO:0000313" key="5">
    <source>
        <dbReference type="Proteomes" id="UP000626109"/>
    </source>
</evidence>
<dbReference type="AlphaFoldDB" id="A0A813JR73"/>
<evidence type="ECO:0000313" key="4">
    <source>
        <dbReference type="EMBL" id="CAE8683735.1"/>
    </source>
</evidence>
<dbReference type="PANTHER" id="PTHR23321">
    <property type="entry name" value="RIBOSOMAL PROTEIN S15, BACTERIAL AND ORGANELLAR"/>
    <property type="match status" value="1"/>
</dbReference>
<dbReference type="InterPro" id="IPR009068">
    <property type="entry name" value="uS15_NS1_RNA-bd_sf"/>
</dbReference>
<organism evidence="4 5">
    <name type="scientific">Polarella glacialis</name>
    <name type="common">Dinoflagellate</name>
    <dbReference type="NCBI Taxonomy" id="89957"/>
    <lineage>
        <taxon>Eukaryota</taxon>
        <taxon>Sar</taxon>
        <taxon>Alveolata</taxon>
        <taxon>Dinophyceae</taxon>
        <taxon>Suessiales</taxon>
        <taxon>Suessiaceae</taxon>
        <taxon>Polarella</taxon>
    </lineage>
</organism>
<dbReference type="SUPFAM" id="SSF47060">
    <property type="entry name" value="S15/NS1 RNA-binding domain"/>
    <property type="match status" value="1"/>
</dbReference>
<comment type="caution">
    <text evidence="4">The sequence shown here is derived from an EMBL/GenBank/DDBJ whole genome shotgun (WGS) entry which is preliminary data.</text>
</comment>
<evidence type="ECO:0000256" key="1">
    <source>
        <dbReference type="ARBA" id="ARBA00008434"/>
    </source>
</evidence>